<dbReference type="InterPro" id="IPR029021">
    <property type="entry name" value="Prot-tyrosine_phosphatase-like"/>
</dbReference>
<proteinExistence type="predicted"/>
<accession>A0A2T5IZ43</accession>
<dbReference type="OrthoDB" id="7105248at2"/>
<name>A0A2T5IZ43_9GAMM</name>
<dbReference type="RefSeq" id="WP_107865611.1">
    <property type="nucleotide sequence ID" value="NZ_QAON01000007.1"/>
</dbReference>
<sequence>MIKDNPLKNMIFISSLPTFIELQILFYQGLKELINVSGIDLDKIYPQYNLSYFNEHTFIFSDLFSKAKTIESFAELEALNSTLFKEHFNIEQQQAFKSAVYKAIELLYLNKSLYIFCHQGVGRSPAVSFAALTLYYQLPMSESLKMIHAMRPQAKITTMTISATYWLKENLSHEQFI</sequence>
<keyword evidence="2" id="KW-1185">Reference proteome</keyword>
<organism evidence="1 2">
    <name type="scientific">Agitococcus lubricus</name>
    <dbReference type="NCBI Taxonomy" id="1077255"/>
    <lineage>
        <taxon>Bacteria</taxon>
        <taxon>Pseudomonadati</taxon>
        <taxon>Pseudomonadota</taxon>
        <taxon>Gammaproteobacteria</taxon>
        <taxon>Moraxellales</taxon>
        <taxon>Moraxellaceae</taxon>
        <taxon>Agitococcus</taxon>
    </lineage>
</organism>
<dbReference type="Gene3D" id="3.90.190.10">
    <property type="entry name" value="Protein tyrosine phosphatase superfamily"/>
    <property type="match status" value="1"/>
</dbReference>
<dbReference type="Proteomes" id="UP000244223">
    <property type="component" value="Unassembled WGS sequence"/>
</dbReference>
<comment type="caution">
    <text evidence="1">The sequence shown here is derived from an EMBL/GenBank/DDBJ whole genome shotgun (WGS) entry which is preliminary data.</text>
</comment>
<dbReference type="AlphaFoldDB" id="A0A2T5IZ43"/>
<dbReference type="SUPFAM" id="SSF52799">
    <property type="entry name" value="(Phosphotyrosine protein) phosphatases II"/>
    <property type="match status" value="1"/>
</dbReference>
<reference evidence="1 2" key="1">
    <citation type="submission" date="2018-04" db="EMBL/GenBank/DDBJ databases">
        <title>Genomic Encyclopedia of Archaeal and Bacterial Type Strains, Phase II (KMG-II): from individual species to whole genera.</title>
        <authorList>
            <person name="Goeker M."/>
        </authorList>
    </citation>
    <scope>NUCLEOTIDE SEQUENCE [LARGE SCALE GENOMIC DNA]</scope>
    <source>
        <strain evidence="1 2">DSM 5822</strain>
    </source>
</reference>
<gene>
    <name evidence="1" type="ORF">C8N29_1073</name>
</gene>
<evidence type="ECO:0000313" key="1">
    <source>
        <dbReference type="EMBL" id="PTQ89275.1"/>
    </source>
</evidence>
<evidence type="ECO:0008006" key="3">
    <source>
        <dbReference type="Google" id="ProtNLM"/>
    </source>
</evidence>
<evidence type="ECO:0000313" key="2">
    <source>
        <dbReference type="Proteomes" id="UP000244223"/>
    </source>
</evidence>
<protein>
    <recommendedName>
        <fullName evidence="3">Dual specificity protein phosphatase-like protein</fullName>
    </recommendedName>
</protein>
<dbReference type="EMBL" id="QAON01000007">
    <property type="protein sequence ID" value="PTQ89275.1"/>
    <property type="molecule type" value="Genomic_DNA"/>
</dbReference>